<evidence type="ECO:0000313" key="2">
    <source>
        <dbReference type="EMBL" id="CEM39847.1"/>
    </source>
</evidence>
<dbReference type="AlphaFoldDB" id="A0A0G4H820"/>
<evidence type="ECO:0000256" key="1">
    <source>
        <dbReference type="SAM" id="MobiDB-lite"/>
    </source>
</evidence>
<proteinExistence type="predicted"/>
<protein>
    <submittedName>
        <fullName evidence="2">Uncharacterized protein</fullName>
    </submittedName>
</protein>
<reference evidence="2" key="1">
    <citation type="submission" date="2014-11" db="EMBL/GenBank/DDBJ databases">
        <authorList>
            <person name="Otto D Thomas"/>
            <person name="Naeem Raeece"/>
        </authorList>
    </citation>
    <scope>NUCLEOTIDE SEQUENCE</scope>
</reference>
<dbReference type="PhylomeDB" id="A0A0G4H820"/>
<sequence length="112" mass="12243">METSGRGDGGRAEADTREIAEGLELHSRSPKHGNLWASHSGEGDTEMVTMVPQGEEEVEGSRQIEMIRQLARCPQVLEDLVVPVRGSSLSLAAADFTARYRTEMAQAKECLE</sequence>
<dbReference type="VEuPathDB" id="CryptoDB:Cvel_5829"/>
<dbReference type="EMBL" id="CDMZ01001961">
    <property type="protein sequence ID" value="CEM39847.1"/>
    <property type="molecule type" value="Genomic_DNA"/>
</dbReference>
<accession>A0A0G4H820</accession>
<organism evidence="2">
    <name type="scientific">Chromera velia CCMP2878</name>
    <dbReference type="NCBI Taxonomy" id="1169474"/>
    <lineage>
        <taxon>Eukaryota</taxon>
        <taxon>Sar</taxon>
        <taxon>Alveolata</taxon>
        <taxon>Colpodellida</taxon>
        <taxon>Chromeraceae</taxon>
        <taxon>Chromera</taxon>
    </lineage>
</organism>
<name>A0A0G4H820_9ALVE</name>
<gene>
    <name evidence="2" type="ORF">Cvel_5829</name>
</gene>
<feature type="compositionally biased region" description="Basic and acidic residues" evidence="1">
    <location>
        <begin position="8"/>
        <end position="27"/>
    </location>
</feature>
<feature type="region of interest" description="Disordered" evidence="1">
    <location>
        <begin position="1"/>
        <end position="43"/>
    </location>
</feature>